<dbReference type="SUPFAM" id="SSF53335">
    <property type="entry name" value="S-adenosyl-L-methionine-dependent methyltransferases"/>
    <property type="match status" value="1"/>
</dbReference>
<dbReference type="Pfam" id="PF13649">
    <property type="entry name" value="Methyltransf_25"/>
    <property type="match status" value="1"/>
</dbReference>
<dbReference type="GO" id="GO:0032259">
    <property type="term" value="P:methylation"/>
    <property type="evidence" value="ECO:0007669"/>
    <property type="project" value="UniProtKB-KW"/>
</dbReference>
<dbReference type="SUPFAM" id="SSF102588">
    <property type="entry name" value="LmbE-like"/>
    <property type="match status" value="1"/>
</dbReference>
<keyword evidence="4" id="KW-1185">Reference proteome</keyword>
<dbReference type="InterPro" id="IPR029063">
    <property type="entry name" value="SAM-dependent_MTases_sf"/>
</dbReference>
<protein>
    <submittedName>
        <fullName evidence="3">LmbE family N-acetylglucosaminyl deacetylase/SAM-dependent methyltransferase</fullName>
    </submittedName>
</protein>
<organism evidence="3 4">
    <name type="scientific">Curtobacterium salicis</name>
    <dbReference type="NCBI Taxonomy" id="1779862"/>
    <lineage>
        <taxon>Bacteria</taxon>
        <taxon>Bacillati</taxon>
        <taxon>Actinomycetota</taxon>
        <taxon>Actinomycetes</taxon>
        <taxon>Micrococcales</taxon>
        <taxon>Microbacteriaceae</taxon>
        <taxon>Curtobacterium</taxon>
    </lineage>
</organism>
<dbReference type="RefSeq" id="WP_341849894.1">
    <property type="nucleotide sequence ID" value="NZ_JAAOYO010000004.1"/>
</dbReference>
<keyword evidence="3" id="KW-0489">Methyltransferase</keyword>
<accession>A0ABX0T936</accession>
<dbReference type="Proteomes" id="UP001318300">
    <property type="component" value="Unassembled WGS sequence"/>
</dbReference>
<dbReference type="InterPro" id="IPR024078">
    <property type="entry name" value="LmbE-like_dom_sf"/>
</dbReference>
<dbReference type="InterPro" id="IPR041698">
    <property type="entry name" value="Methyltransf_25"/>
</dbReference>
<keyword evidence="3" id="KW-0808">Transferase</keyword>
<feature type="domain" description="Methyltransferase" evidence="2">
    <location>
        <begin position="313"/>
        <end position="401"/>
    </location>
</feature>
<sequence length="464" mass="50197">MSFDHRAPGTDPDAWTPVLDAVDSLPVTLDRHDRVLVVAPHPDDETLGAGGLIATAADAGLPVHVVLVSRGEGSHPDSPTTTAADLAVRRAEEFRVALLALHPAVTSSVLDVPDGGLREHAEVLAVALTEQLATGPGSATPGRTLLVAPWRGDGHRDHRIAGEIAERIAADAPDVDLLSYPVWAWHWDDPATPELPVAGLRALPLSTAVLDRKRRALDAHDSQVRPLSPAPGDEAIVDDRHARHHLRTEEWFVTADTEHATTEPATASRSRESFDAHYDRKPEGWDFDGSWYEQRKRAVTLAALPRPRFRSALELGCATGVLTAALTERADAVLGTDISRAPLERARRRAPSARFVQAALPAEWPTGRWDLVVMSEVGYYLSPADLDVTIDRVLASLDDDGVLVACHWRHPDSDAVTDGDTVDAHLSARWPRPALVRHVEPDFVLSVLPGPSVTSVARAEGLVR</sequence>
<dbReference type="Gene3D" id="3.40.50.10320">
    <property type="entry name" value="LmbE-like"/>
    <property type="match status" value="1"/>
</dbReference>
<dbReference type="Pfam" id="PF02585">
    <property type="entry name" value="PIG-L"/>
    <property type="match status" value="1"/>
</dbReference>
<dbReference type="GO" id="GO:0008168">
    <property type="term" value="F:methyltransferase activity"/>
    <property type="evidence" value="ECO:0007669"/>
    <property type="project" value="UniProtKB-KW"/>
</dbReference>
<dbReference type="PANTHER" id="PTHR12993">
    <property type="entry name" value="N-ACETYLGLUCOSAMINYL-PHOSPHATIDYLINOSITOL DE-N-ACETYLASE-RELATED"/>
    <property type="match status" value="1"/>
</dbReference>
<evidence type="ECO:0000313" key="3">
    <source>
        <dbReference type="EMBL" id="NII42048.1"/>
    </source>
</evidence>
<gene>
    <name evidence="3" type="ORF">E9228_002706</name>
</gene>
<dbReference type="CDD" id="cd02440">
    <property type="entry name" value="AdoMet_MTases"/>
    <property type="match status" value="1"/>
</dbReference>
<evidence type="ECO:0000256" key="1">
    <source>
        <dbReference type="ARBA" id="ARBA00022833"/>
    </source>
</evidence>
<proteinExistence type="predicted"/>
<keyword evidence="1" id="KW-0862">Zinc</keyword>
<evidence type="ECO:0000259" key="2">
    <source>
        <dbReference type="Pfam" id="PF13649"/>
    </source>
</evidence>
<evidence type="ECO:0000313" key="4">
    <source>
        <dbReference type="Proteomes" id="UP001318300"/>
    </source>
</evidence>
<name>A0ABX0T936_9MICO</name>
<dbReference type="InterPro" id="IPR003737">
    <property type="entry name" value="GlcNAc_PI_deacetylase-related"/>
</dbReference>
<dbReference type="EMBL" id="JAAOYO010000004">
    <property type="protein sequence ID" value="NII42048.1"/>
    <property type="molecule type" value="Genomic_DNA"/>
</dbReference>
<dbReference type="PANTHER" id="PTHR12993:SF29">
    <property type="entry name" value="BLR3841 PROTEIN"/>
    <property type="match status" value="1"/>
</dbReference>
<reference evidence="3 4" key="1">
    <citation type="submission" date="2020-03" db="EMBL/GenBank/DDBJ databases">
        <title>Above-ground endophytic microbial communities from plants in different locations in the United States.</title>
        <authorList>
            <person name="Frank C."/>
        </authorList>
    </citation>
    <scope>NUCLEOTIDE SEQUENCE [LARGE SCALE GENOMIC DNA]</scope>
    <source>
        <strain evidence="3 4">WW7</strain>
    </source>
</reference>
<comment type="caution">
    <text evidence="3">The sequence shown here is derived from an EMBL/GenBank/DDBJ whole genome shotgun (WGS) entry which is preliminary data.</text>
</comment>
<dbReference type="Gene3D" id="3.40.50.150">
    <property type="entry name" value="Vaccinia Virus protein VP39"/>
    <property type="match status" value="1"/>
</dbReference>